<name>A0A828YY08_9LEPT</name>
<dbReference type="AlphaFoldDB" id="A0A828YY08"/>
<proteinExistence type="predicted"/>
<sequence length="39" mass="4825">MKPFSNEFRFHRILFLLVLTNVRVERIRNRIASLLKPIW</sequence>
<dbReference type="Proteomes" id="UP000001338">
    <property type="component" value="Unassembled WGS sequence"/>
</dbReference>
<comment type="caution">
    <text evidence="1">The sequence shown here is derived from an EMBL/GenBank/DDBJ whole genome shotgun (WGS) entry which is preliminary data.</text>
</comment>
<dbReference type="EMBL" id="AFLV02000065">
    <property type="protein sequence ID" value="EKR62890.1"/>
    <property type="molecule type" value="Genomic_DNA"/>
</dbReference>
<evidence type="ECO:0000313" key="1">
    <source>
        <dbReference type="EMBL" id="EKR62890.1"/>
    </source>
</evidence>
<accession>A0A828YY08</accession>
<protein>
    <submittedName>
        <fullName evidence="1">Uncharacterized protein</fullName>
    </submittedName>
</protein>
<evidence type="ECO:0000313" key="2">
    <source>
        <dbReference type="Proteomes" id="UP000001338"/>
    </source>
</evidence>
<reference evidence="1 2" key="1">
    <citation type="submission" date="2012-10" db="EMBL/GenBank/DDBJ databases">
        <authorList>
            <person name="Harkins D.M."/>
            <person name="Durkin A.S."/>
            <person name="Brinkac L.M."/>
            <person name="Haft D.H."/>
            <person name="Selengut J.D."/>
            <person name="Sanka R."/>
            <person name="DePew J."/>
            <person name="Purushe J."/>
            <person name="Whelen A.C."/>
            <person name="Vinetz J.M."/>
            <person name="Sutton G.G."/>
            <person name="Nierman W.C."/>
            <person name="Fouts D.E."/>
        </authorList>
    </citation>
    <scope>NUCLEOTIDE SEQUENCE [LARGE SCALE GENOMIC DNA]</scope>
    <source>
        <strain evidence="1 2">2006001853</strain>
    </source>
</reference>
<organism evidence="1 2">
    <name type="scientific">Leptospira weilii str. 2006001853</name>
    <dbReference type="NCBI Taxonomy" id="1001589"/>
    <lineage>
        <taxon>Bacteria</taxon>
        <taxon>Pseudomonadati</taxon>
        <taxon>Spirochaetota</taxon>
        <taxon>Spirochaetia</taxon>
        <taxon>Leptospirales</taxon>
        <taxon>Leptospiraceae</taxon>
        <taxon>Leptospira</taxon>
    </lineage>
</organism>
<gene>
    <name evidence="1" type="ORF">LEP1GSC036_2526</name>
</gene>